<dbReference type="OrthoDB" id="9803420at2"/>
<keyword evidence="19" id="KW-1185">Reference proteome</keyword>
<comment type="caution">
    <text evidence="18">The sequence shown here is derived from an EMBL/GenBank/DDBJ whole genome shotgun (WGS) entry which is preliminary data.</text>
</comment>
<evidence type="ECO:0000256" key="2">
    <source>
        <dbReference type="ARBA" id="ARBA00001946"/>
    </source>
</evidence>
<protein>
    <recommendedName>
        <fullName evidence="7 14">Ribonuclease HII</fullName>
        <shortName evidence="14">RNase HII</shortName>
        <ecNumber evidence="6 14">3.1.26.4</ecNumber>
    </recommendedName>
</protein>
<gene>
    <name evidence="14" type="primary">rnhB</name>
    <name evidence="18" type="ORF">C6I21_10605</name>
</gene>
<dbReference type="GO" id="GO:0032299">
    <property type="term" value="C:ribonuclease H2 complex"/>
    <property type="evidence" value="ECO:0007669"/>
    <property type="project" value="TreeGrafter"/>
</dbReference>
<evidence type="ECO:0000313" key="18">
    <source>
        <dbReference type="EMBL" id="PRO65246.1"/>
    </source>
</evidence>
<dbReference type="NCBIfam" id="NF000594">
    <property type="entry name" value="PRK00015.1-1"/>
    <property type="match status" value="1"/>
</dbReference>
<dbReference type="GO" id="GO:0005737">
    <property type="term" value="C:cytoplasm"/>
    <property type="evidence" value="ECO:0007669"/>
    <property type="project" value="UniProtKB-SubCell"/>
</dbReference>
<dbReference type="GO" id="GO:0004523">
    <property type="term" value="F:RNA-DNA hybrid ribonuclease activity"/>
    <property type="evidence" value="ECO:0007669"/>
    <property type="project" value="UniProtKB-UniRule"/>
</dbReference>
<accession>A0A2P6MG39</accession>
<feature type="binding site" evidence="14 15">
    <location>
        <position position="78"/>
    </location>
    <ligand>
        <name>a divalent metal cation</name>
        <dbReference type="ChEBI" id="CHEBI:60240"/>
    </ligand>
</feature>
<reference evidence="18 19" key="1">
    <citation type="submission" date="2018-03" db="EMBL/GenBank/DDBJ databases">
        <title>Bacillus urumqiensis sp. nov., a moderately haloalkaliphilic bacterium isolated from a salt lake.</title>
        <authorList>
            <person name="Zhao B."/>
            <person name="Liao Z."/>
        </authorList>
    </citation>
    <scope>NUCLEOTIDE SEQUENCE [LARGE SCALE GENOMIC DNA]</scope>
    <source>
        <strain evidence="18 19">BZ-SZ-XJ18</strain>
    </source>
</reference>
<dbReference type="GO" id="GO:0030145">
    <property type="term" value="F:manganese ion binding"/>
    <property type="evidence" value="ECO:0007669"/>
    <property type="project" value="UniProtKB-UniRule"/>
</dbReference>
<dbReference type="InterPro" id="IPR001352">
    <property type="entry name" value="RNase_HII/HIII"/>
</dbReference>
<evidence type="ECO:0000256" key="7">
    <source>
        <dbReference type="ARBA" id="ARBA00019179"/>
    </source>
</evidence>
<dbReference type="PROSITE" id="PS51975">
    <property type="entry name" value="RNASE_H_2"/>
    <property type="match status" value="1"/>
</dbReference>
<dbReference type="AlphaFoldDB" id="A0A2P6MG39"/>
<evidence type="ECO:0000256" key="14">
    <source>
        <dbReference type="HAMAP-Rule" id="MF_00052"/>
    </source>
</evidence>
<dbReference type="NCBIfam" id="NF000595">
    <property type="entry name" value="PRK00015.1-3"/>
    <property type="match status" value="1"/>
</dbReference>
<proteinExistence type="inferred from homology"/>
<comment type="cofactor">
    <cofactor evidence="14 15">
        <name>Mn(2+)</name>
        <dbReference type="ChEBI" id="CHEBI:29035"/>
    </cofactor>
    <cofactor evidence="14 15">
        <name>Mg(2+)</name>
        <dbReference type="ChEBI" id="CHEBI:18420"/>
    </cofactor>
    <text evidence="14 15">Manganese or magnesium. Binds 1 divalent metal ion per monomer in the absence of substrate. May bind a second metal ion after substrate binding.</text>
</comment>
<dbReference type="PANTHER" id="PTHR10954:SF18">
    <property type="entry name" value="RIBONUCLEASE HII"/>
    <property type="match status" value="1"/>
</dbReference>
<comment type="subcellular location">
    <subcellularLocation>
        <location evidence="4 14">Cytoplasm</location>
    </subcellularLocation>
</comment>
<evidence type="ECO:0000259" key="17">
    <source>
        <dbReference type="PROSITE" id="PS51975"/>
    </source>
</evidence>
<dbReference type="GO" id="GO:0043137">
    <property type="term" value="P:DNA replication, removal of RNA primer"/>
    <property type="evidence" value="ECO:0007669"/>
    <property type="project" value="TreeGrafter"/>
</dbReference>
<dbReference type="GO" id="GO:0003723">
    <property type="term" value="F:RNA binding"/>
    <property type="evidence" value="ECO:0007669"/>
    <property type="project" value="UniProtKB-UniRule"/>
</dbReference>
<comment type="cofactor">
    <cofactor evidence="2">
        <name>Mg(2+)</name>
        <dbReference type="ChEBI" id="CHEBI:18420"/>
    </cofactor>
</comment>
<evidence type="ECO:0000256" key="6">
    <source>
        <dbReference type="ARBA" id="ARBA00012180"/>
    </source>
</evidence>
<evidence type="ECO:0000256" key="5">
    <source>
        <dbReference type="ARBA" id="ARBA00007383"/>
    </source>
</evidence>
<dbReference type="FunFam" id="3.30.420.10:FF:000006">
    <property type="entry name" value="Ribonuclease HII"/>
    <property type="match status" value="1"/>
</dbReference>
<dbReference type="CDD" id="cd07182">
    <property type="entry name" value="RNase_HII_bacteria_HII_like"/>
    <property type="match status" value="1"/>
</dbReference>
<evidence type="ECO:0000313" key="19">
    <source>
        <dbReference type="Proteomes" id="UP000243650"/>
    </source>
</evidence>
<organism evidence="18 19">
    <name type="scientific">Alkalicoccus urumqiensis</name>
    <name type="common">Bacillus urumqiensis</name>
    <dbReference type="NCBI Taxonomy" id="1548213"/>
    <lineage>
        <taxon>Bacteria</taxon>
        <taxon>Bacillati</taxon>
        <taxon>Bacillota</taxon>
        <taxon>Bacilli</taxon>
        <taxon>Bacillales</taxon>
        <taxon>Bacillaceae</taxon>
        <taxon>Alkalicoccus</taxon>
    </lineage>
</organism>
<evidence type="ECO:0000256" key="12">
    <source>
        <dbReference type="ARBA" id="ARBA00022801"/>
    </source>
</evidence>
<comment type="similarity">
    <text evidence="5 14 16">Belongs to the RNase HII family.</text>
</comment>
<dbReference type="Proteomes" id="UP000243650">
    <property type="component" value="Unassembled WGS sequence"/>
</dbReference>
<feature type="binding site" evidence="14 15">
    <location>
        <position position="168"/>
    </location>
    <ligand>
        <name>a divalent metal cation</name>
        <dbReference type="ChEBI" id="CHEBI:60240"/>
    </ligand>
</feature>
<evidence type="ECO:0000256" key="16">
    <source>
        <dbReference type="RuleBase" id="RU003515"/>
    </source>
</evidence>
<comment type="function">
    <text evidence="3 14 16">Endonuclease that specifically degrades the RNA of RNA-DNA hybrids.</text>
</comment>
<keyword evidence="8 14" id="KW-0963">Cytoplasm</keyword>
<keyword evidence="10 14" id="KW-0479">Metal-binding</keyword>
<dbReference type="EMBL" id="PVNS01000009">
    <property type="protein sequence ID" value="PRO65246.1"/>
    <property type="molecule type" value="Genomic_DNA"/>
</dbReference>
<evidence type="ECO:0000256" key="1">
    <source>
        <dbReference type="ARBA" id="ARBA00000077"/>
    </source>
</evidence>
<feature type="domain" description="RNase H type-2" evidence="17">
    <location>
        <begin position="71"/>
        <end position="253"/>
    </location>
</feature>
<dbReference type="InterPro" id="IPR024567">
    <property type="entry name" value="RNase_HII/HIII_dom"/>
</dbReference>
<dbReference type="HAMAP" id="MF_00052_B">
    <property type="entry name" value="RNase_HII_B"/>
    <property type="match status" value="1"/>
</dbReference>
<keyword evidence="11 14" id="KW-0255">Endonuclease</keyword>
<dbReference type="GO" id="GO:0006298">
    <property type="term" value="P:mismatch repair"/>
    <property type="evidence" value="ECO:0007669"/>
    <property type="project" value="TreeGrafter"/>
</dbReference>
<feature type="binding site" evidence="14 15">
    <location>
        <position position="77"/>
    </location>
    <ligand>
        <name>a divalent metal cation</name>
        <dbReference type="ChEBI" id="CHEBI:60240"/>
    </ligand>
</feature>
<evidence type="ECO:0000256" key="3">
    <source>
        <dbReference type="ARBA" id="ARBA00004065"/>
    </source>
</evidence>
<keyword evidence="13 14" id="KW-0464">Manganese</keyword>
<keyword evidence="12 14" id="KW-0378">Hydrolase</keyword>
<dbReference type="InterPro" id="IPR022898">
    <property type="entry name" value="RNase_HII"/>
</dbReference>
<evidence type="ECO:0000256" key="15">
    <source>
        <dbReference type="PROSITE-ProRule" id="PRU01319"/>
    </source>
</evidence>
<dbReference type="EC" id="3.1.26.4" evidence="6 14"/>
<dbReference type="SUPFAM" id="SSF53098">
    <property type="entry name" value="Ribonuclease H-like"/>
    <property type="match status" value="1"/>
</dbReference>
<dbReference type="PANTHER" id="PTHR10954">
    <property type="entry name" value="RIBONUCLEASE H2 SUBUNIT A"/>
    <property type="match status" value="1"/>
</dbReference>
<sequence>MKQWSVAQVQQAVQEGTCSEEDIQEWEKDPRAGVRKACAAWRKREARAALQLEQWQEMCAVENSFARNGFQAVGGVDEVGRGPLAGPVTAACVILPDNFYLPGLTDSKQLSDARRREFAGILYENALVGIGSCSAQEIDELNIYQASRQAMVRAVQNLPEKPDALLVDAMNLPLDLPQESLIKGDARSVSIAAASVCAKVHRDDEMKQFDAEWPDYGFAAHAGYGTKQHLEALETHGVLSIHRKSFTPVKNCL</sequence>
<name>A0A2P6MG39_ALKUR</name>
<evidence type="ECO:0000256" key="10">
    <source>
        <dbReference type="ARBA" id="ARBA00022723"/>
    </source>
</evidence>
<evidence type="ECO:0000256" key="4">
    <source>
        <dbReference type="ARBA" id="ARBA00004496"/>
    </source>
</evidence>
<comment type="catalytic activity">
    <reaction evidence="1 14 15 16">
        <text>Endonucleolytic cleavage to 5'-phosphomonoester.</text>
        <dbReference type="EC" id="3.1.26.4"/>
    </reaction>
</comment>
<evidence type="ECO:0000256" key="8">
    <source>
        <dbReference type="ARBA" id="ARBA00022490"/>
    </source>
</evidence>
<dbReference type="InterPro" id="IPR036397">
    <property type="entry name" value="RNaseH_sf"/>
</dbReference>
<evidence type="ECO:0000256" key="13">
    <source>
        <dbReference type="ARBA" id="ARBA00023211"/>
    </source>
</evidence>
<dbReference type="InterPro" id="IPR012337">
    <property type="entry name" value="RNaseH-like_sf"/>
</dbReference>
<dbReference type="Gene3D" id="3.30.420.10">
    <property type="entry name" value="Ribonuclease H-like superfamily/Ribonuclease H"/>
    <property type="match status" value="1"/>
</dbReference>
<dbReference type="Pfam" id="PF01351">
    <property type="entry name" value="RNase_HII"/>
    <property type="match status" value="1"/>
</dbReference>
<evidence type="ECO:0000256" key="9">
    <source>
        <dbReference type="ARBA" id="ARBA00022722"/>
    </source>
</evidence>
<evidence type="ECO:0000256" key="11">
    <source>
        <dbReference type="ARBA" id="ARBA00022759"/>
    </source>
</evidence>
<keyword evidence="9 14" id="KW-0540">Nuclease</keyword>
<dbReference type="RefSeq" id="WP_105959446.1">
    <property type="nucleotide sequence ID" value="NZ_PVNS01000009.1"/>
</dbReference>